<dbReference type="AlphaFoldDB" id="A0A4R3HZ15"/>
<comment type="caution">
    <text evidence="1">The sequence shown here is derived from an EMBL/GenBank/DDBJ whole genome shotgun (WGS) entry which is preliminary data.</text>
</comment>
<proteinExistence type="predicted"/>
<dbReference type="RefSeq" id="WP_132257550.1">
    <property type="nucleotide sequence ID" value="NZ_SLZQ01000002.1"/>
</dbReference>
<sequence length="171" mass="18838">MTDLLAKLKAGRDALGTVEVNGVKLGLRILVEQDYQEAGLAADALLAEHNTELSLSNSEVFEAEKTIQLIARAAVDPANKQPVFPTADEARSTLARHDKDRIIEKYLEHEKKFSPSYRTLSDEEFDALIEEVKKNPETTRLNDLSGDLLRRLTATLASQLSSLQKDSGSSS</sequence>
<reference evidence="1 2" key="1">
    <citation type="submission" date="2019-03" db="EMBL/GenBank/DDBJ databases">
        <title>Genomic Encyclopedia of Type Strains, Phase IV (KMG-IV): sequencing the most valuable type-strain genomes for metagenomic binning, comparative biology and taxonomic classification.</title>
        <authorList>
            <person name="Goeker M."/>
        </authorList>
    </citation>
    <scope>NUCLEOTIDE SEQUENCE [LARGE SCALE GENOMIC DNA]</scope>
    <source>
        <strain evidence="1 2">DSM 7445</strain>
    </source>
</reference>
<evidence type="ECO:0000313" key="2">
    <source>
        <dbReference type="Proteomes" id="UP000295382"/>
    </source>
</evidence>
<keyword evidence="2" id="KW-1185">Reference proteome</keyword>
<organism evidence="1 2">
    <name type="scientific">Paucimonas lemoignei</name>
    <name type="common">Pseudomonas lemoignei</name>
    <dbReference type="NCBI Taxonomy" id="29443"/>
    <lineage>
        <taxon>Bacteria</taxon>
        <taxon>Pseudomonadati</taxon>
        <taxon>Pseudomonadota</taxon>
        <taxon>Betaproteobacteria</taxon>
        <taxon>Burkholderiales</taxon>
        <taxon>Burkholderiaceae</taxon>
        <taxon>Paucimonas</taxon>
    </lineage>
</organism>
<gene>
    <name evidence="1" type="ORF">EDC30_102217</name>
</gene>
<evidence type="ECO:0000313" key="1">
    <source>
        <dbReference type="EMBL" id="TCS38478.1"/>
    </source>
</evidence>
<dbReference type="OrthoDB" id="9154410at2"/>
<name>A0A4R3HZ15_PAULE</name>
<dbReference type="EMBL" id="SLZQ01000002">
    <property type="protein sequence ID" value="TCS38478.1"/>
    <property type="molecule type" value="Genomic_DNA"/>
</dbReference>
<accession>A0A4R3HZ15</accession>
<protein>
    <submittedName>
        <fullName evidence="1">Uncharacterized protein</fullName>
    </submittedName>
</protein>
<dbReference type="Proteomes" id="UP000295382">
    <property type="component" value="Unassembled WGS sequence"/>
</dbReference>